<sequence length="258" mass="29811">MTAAEWDDLLDWFDKVRIGLWLGHMMLNKDWPAPPPNFYIDQRIGTKDRCVLIYPNRHNSKGLVMSGASDPVFMHKPSSFVLSINGLIFMNIPTELLLSKRMGFPYPKQLRYEDDRVYVEDYAVDAKPNIPFLDFPFHPPQLGVYQSILLESAMADADYEALTDLDFTAAKIIPSQRIKTQICTFGLGEEKFHEPGETVEKSDLAKNGILSPPEYVSQLFRYRQKDLDDAMKFFPDRVKFLMHLKKYNQDGIEKAQHL</sequence>
<reference evidence="1" key="2">
    <citation type="submission" date="2023-01" db="EMBL/GenBank/DDBJ databases">
        <title>Draft genome sequence of Sulfitobacter pacificus strain NBRC 109915.</title>
        <authorList>
            <person name="Sun Q."/>
            <person name="Mori K."/>
        </authorList>
    </citation>
    <scope>NUCLEOTIDE SEQUENCE</scope>
    <source>
        <strain evidence="1">NBRC 109915</strain>
    </source>
</reference>
<accession>A0ABQ5VQP5</accession>
<protein>
    <recommendedName>
        <fullName evidence="3">SapC protein</fullName>
    </recommendedName>
</protein>
<gene>
    <name evidence="1" type="ORF">GCM10007927_41100</name>
</gene>
<evidence type="ECO:0008006" key="3">
    <source>
        <dbReference type="Google" id="ProtNLM"/>
    </source>
</evidence>
<name>A0ABQ5VQP5_9RHOB</name>
<evidence type="ECO:0000313" key="1">
    <source>
        <dbReference type="EMBL" id="GLQ29306.1"/>
    </source>
</evidence>
<proteinExistence type="predicted"/>
<dbReference type="EMBL" id="BSNL01000021">
    <property type="protein sequence ID" value="GLQ29306.1"/>
    <property type="molecule type" value="Genomic_DNA"/>
</dbReference>
<comment type="caution">
    <text evidence="1">The sequence shown here is derived from an EMBL/GenBank/DDBJ whole genome shotgun (WGS) entry which is preliminary data.</text>
</comment>
<reference evidence="1" key="1">
    <citation type="journal article" date="2014" name="Int. J. Syst. Evol. Microbiol.">
        <title>Complete genome of a new Firmicutes species belonging to the dominant human colonic microbiota ('Ruminococcus bicirculans') reveals two chromosomes and a selective capacity to utilize plant glucans.</title>
        <authorList>
            <consortium name="NISC Comparative Sequencing Program"/>
            <person name="Wegmann U."/>
            <person name="Louis P."/>
            <person name="Goesmann A."/>
            <person name="Henrissat B."/>
            <person name="Duncan S.H."/>
            <person name="Flint H.J."/>
        </authorList>
    </citation>
    <scope>NUCLEOTIDE SEQUENCE</scope>
    <source>
        <strain evidence="1">NBRC 109915</strain>
    </source>
</reference>
<evidence type="ECO:0000313" key="2">
    <source>
        <dbReference type="Proteomes" id="UP001161388"/>
    </source>
</evidence>
<keyword evidence="2" id="KW-1185">Reference proteome</keyword>
<dbReference type="Proteomes" id="UP001161388">
    <property type="component" value="Unassembled WGS sequence"/>
</dbReference>
<organism evidence="1 2">
    <name type="scientific">Sulfitobacter pacificus</name>
    <dbReference type="NCBI Taxonomy" id="1499314"/>
    <lineage>
        <taxon>Bacteria</taxon>
        <taxon>Pseudomonadati</taxon>
        <taxon>Pseudomonadota</taxon>
        <taxon>Alphaproteobacteria</taxon>
        <taxon>Rhodobacterales</taxon>
        <taxon>Roseobacteraceae</taxon>
        <taxon>Sulfitobacter</taxon>
    </lineage>
</organism>